<gene>
    <name evidence="9" type="ORF">ABIE13_001044</name>
</gene>
<evidence type="ECO:0000256" key="1">
    <source>
        <dbReference type="ARBA" id="ARBA00022485"/>
    </source>
</evidence>
<comment type="cofactor">
    <cofactor evidence="6">
        <name>[4Fe-4S] cluster</name>
        <dbReference type="ChEBI" id="CHEBI:49883"/>
    </cofactor>
    <text evidence="6">Binds 2 [4Fe-4S] clusters.</text>
</comment>
<evidence type="ECO:0000313" key="9">
    <source>
        <dbReference type="EMBL" id="MET4575944.1"/>
    </source>
</evidence>
<sequence>MKTNFSETQLADPQIAEANNILKSCQHFGFCTSGCPTYVLLHDENDSPRGRIDLIKDMLESGQAPSAKTVAHIDRCLSCMSCMTTCAVKVDYMHLADTAREYIESHYRRPWAERWTRDVLSFVLPRRQWFRAALAVGRLASKVGLPVPARLKPALDLLPKESPPPGNALLGEVFPAEGTRRWRVALLSGCVQPEMAPQINAATIRLLTRFGCEVVMPEEAGCCGSLNLHMGKADAARAFARVNVRAWARLLDEGLDAIVTNASGCGTTVKDYAHLLGEDPEMADVAATISGLALDVSEWITKMRLPHPTQARRHRVAYHDACSLRNVQHVTSEPRKLLKEAGFVVKDVPEAHFCCGSAGTYNIFQPVIAEQLGQRKAANIASTEPQIVAAGNIGCITQIGLYSGTPVVHTVELLDWAHGGPVPPALHGVSLQELEALEPAIEAAPVDEHVMSFVQPSAKGAPDVGIW</sequence>
<proteinExistence type="predicted"/>
<evidence type="ECO:0000256" key="6">
    <source>
        <dbReference type="PIRNR" id="PIRNR000139"/>
    </source>
</evidence>
<comment type="caution">
    <text evidence="9">The sequence shown here is derived from an EMBL/GenBank/DDBJ whole genome shotgun (WGS) entry which is preliminary data.</text>
</comment>
<evidence type="ECO:0000256" key="3">
    <source>
        <dbReference type="ARBA" id="ARBA00022737"/>
    </source>
</evidence>
<evidence type="ECO:0000259" key="8">
    <source>
        <dbReference type="Pfam" id="PF13183"/>
    </source>
</evidence>
<dbReference type="InterPro" id="IPR009051">
    <property type="entry name" value="Helical_ferredxn"/>
</dbReference>
<evidence type="ECO:0000256" key="2">
    <source>
        <dbReference type="ARBA" id="ARBA00022723"/>
    </source>
</evidence>
<name>A0ABV2Q4J2_9BURK</name>
<keyword evidence="4 6" id="KW-0408">Iron</keyword>
<keyword evidence="5 6" id="KW-0411">Iron-sulfur</keyword>
<evidence type="ECO:0000313" key="10">
    <source>
        <dbReference type="Proteomes" id="UP001549320"/>
    </source>
</evidence>
<dbReference type="Pfam" id="PF02754">
    <property type="entry name" value="CCG"/>
    <property type="match status" value="2"/>
</dbReference>
<dbReference type="NCBIfam" id="NF008434">
    <property type="entry name" value="PRK11274.1"/>
    <property type="match status" value="1"/>
</dbReference>
<dbReference type="PANTHER" id="PTHR32479:SF17">
    <property type="entry name" value="GLYCOLATE OXIDASE IRON-SULFUR SUBUNIT"/>
    <property type="match status" value="1"/>
</dbReference>
<comment type="catalytic activity">
    <reaction evidence="6">
        <text>glycolate + A = glyoxylate + AH2</text>
        <dbReference type="Rhea" id="RHEA:21264"/>
        <dbReference type="ChEBI" id="CHEBI:13193"/>
        <dbReference type="ChEBI" id="CHEBI:17499"/>
        <dbReference type="ChEBI" id="CHEBI:29805"/>
        <dbReference type="ChEBI" id="CHEBI:36655"/>
        <dbReference type="EC" id="1.1.99.14"/>
    </reaction>
</comment>
<keyword evidence="10" id="KW-1185">Reference proteome</keyword>
<keyword evidence="6" id="KW-0813">Transport</keyword>
<dbReference type="InterPro" id="IPR004017">
    <property type="entry name" value="Cys_rich_dom"/>
</dbReference>
<keyword evidence="1 6" id="KW-0004">4Fe-4S</keyword>
<dbReference type="InterPro" id="IPR012257">
    <property type="entry name" value="Glc_ox_4Fe-4S"/>
</dbReference>
<feature type="domain" description="4Fe-4S ferredoxin-type" evidence="8">
    <location>
        <begin position="22"/>
        <end position="90"/>
    </location>
</feature>
<comment type="catalytic activity">
    <reaction evidence="6">
        <text>(R)-lactate + A = pyruvate + AH2</text>
        <dbReference type="Rhea" id="RHEA:15089"/>
        <dbReference type="ChEBI" id="CHEBI:13193"/>
        <dbReference type="ChEBI" id="CHEBI:15361"/>
        <dbReference type="ChEBI" id="CHEBI:16004"/>
        <dbReference type="ChEBI" id="CHEBI:17499"/>
    </reaction>
</comment>
<comment type="function">
    <text evidence="6">Component of a complex that catalyzes the oxidation of glycolate to glyoxylate.</text>
</comment>
<dbReference type="Proteomes" id="UP001549320">
    <property type="component" value="Unassembled WGS sequence"/>
</dbReference>
<dbReference type="Gene3D" id="1.10.1060.10">
    <property type="entry name" value="Alpha-helical ferredoxin"/>
    <property type="match status" value="1"/>
</dbReference>
<evidence type="ECO:0000256" key="4">
    <source>
        <dbReference type="ARBA" id="ARBA00023004"/>
    </source>
</evidence>
<keyword evidence="2 6" id="KW-0479">Metal-binding</keyword>
<dbReference type="PANTHER" id="PTHR32479">
    <property type="entry name" value="GLYCOLATE OXIDASE IRON-SULFUR SUBUNIT"/>
    <property type="match status" value="1"/>
</dbReference>
<accession>A0ABV2Q4J2</accession>
<organism evidence="9 10">
    <name type="scientific">Ottowia thiooxydans</name>
    <dbReference type="NCBI Taxonomy" id="219182"/>
    <lineage>
        <taxon>Bacteria</taxon>
        <taxon>Pseudomonadati</taxon>
        <taxon>Pseudomonadota</taxon>
        <taxon>Betaproteobacteria</taxon>
        <taxon>Burkholderiales</taxon>
        <taxon>Comamonadaceae</taxon>
        <taxon>Ottowia</taxon>
    </lineage>
</organism>
<evidence type="ECO:0000259" key="7">
    <source>
        <dbReference type="Pfam" id="PF02754"/>
    </source>
</evidence>
<feature type="domain" description="Cysteine-rich" evidence="7">
    <location>
        <begin position="316"/>
        <end position="399"/>
    </location>
</feature>
<dbReference type="InterPro" id="IPR017896">
    <property type="entry name" value="4Fe4S_Fe-S-bd"/>
</dbReference>
<protein>
    <recommendedName>
        <fullName evidence="6">Glycolate oxidase iron-sulfur subunit</fullName>
        <ecNumber evidence="6">1.1.99.14</ecNumber>
    </recommendedName>
</protein>
<keyword evidence="6" id="KW-0249">Electron transport</keyword>
<keyword evidence="3" id="KW-0677">Repeat</keyword>
<dbReference type="PIRSF" id="PIRSF000139">
    <property type="entry name" value="Glc_ox_4Fe-4S"/>
    <property type="match status" value="1"/>
</dbReference>
<dbReference type="EC" id="1.1.99.14" evidence="6"/>
<dbReference type="RefSeq" id="WP_354441738.1">
    <property type="nucleotide sequence ID" value="NZ_JBEPSH010000002.1"/>
</dbReference>
<reference evidence="9 10" key="1">
    <citation type="submission" date="2024-06" db="EMBL/GenBank/DDBJ databases">
        <title>Sorghum-associated microbial communities from plants grown in Nebraska, USA.</title>
        <authorList>
            <person name="Schachtman D."/>
        </authorList>
    </citation>
    <scope>NUCLEOTIDE SEQUENCE [LARGE SCALE GENOMIC DNA]</scope>
    <source>
        <strain evidence="9 10">2709</strain>
    </source>
</reference>
<dbReference type="SUPFAM" id="SSF54862">
    <property type="entry name" value="4Fe-4S ferredoxins"/>
    <property type="match status" value="1"/>
</dbReference>
<evidence type="ECO:0000256" key="5">
    <source>
        <dbReference type="ARBA" id="ARBA00023014"/>
    </source>
</evidence>
<dbReference type="Pfam" id="PF13183">
    <property type="entry name" value="Fer4_8"/>
    <property type="match status" value="1"/>
</dbReference>
<feature type="domain" description="Cysteine-rich" evidence="7">
    <location>
        <begin position="184"/>
        <end position="269"/>
    </location>
</feature>
<dbReference type="EMBL" id="JBEPSH010000002">
    <property type="protein sequence ID" value="MET4575944.1"/>
    <property type="molecule type" value="Genomic_DNA"/>
</dbReference>